<dbReference type="Gene3D" id="3.40.50.10580">
    <property type="entry name" value="ATPase, V1 complex, subunit F"/>
    <property type="match status" value="1"/>
</dbReference>
<gene>
    <name evidence="4" type="ORF">IMF26_07525</name>
</gene>
<reference evidence="4" key="2">
    <citation type="journal article" date="2023" name="Biology">
        <title>Prokaryotic Life Associated with Coal-Fire Gas Vents Revealed by Metagenomics.</title>
        <authorList>
            <person name="Kadnikov V.V."/>
            <person name="Mardanov A.V."/>
            <person name="Beletsky A.V."/>
            <person name="Karnachuk O.V."/>
            <person name="Ravin N.V."/>
        </authorList>
    </citation>
    <scope>NUCLEOTIDE SEQUENCE</scope>
    <source>
        <strain evidence="4">Bu02</strain>
    </source>
</reference>
<evidence type="ECO:0000256" key="2">
    <source>
        <dbReference type="ARBA" id="ARBA00022448"/>
    </source>
</evidence>
<sequence>MSKVAVLGQRDAVLGFKASGAVCFPADDAEEARAALAKILEGDYAILLVTEEIAEALRKELSPLYEKPRPIVTILPDARKPKGIGMELLRKRVERAVGANILFKGEE</sequence>
<comment type="similarity">
    <text evidence="1">Belongs to the V-ATPase F subunit family.</text>
</comment>
<organism evidence="4">
    <name type="scientific">Candidatus Fermentithermobacillus carboniphilus</name>
    <dbReference type="NCBI Taxonomy" id="3085328"/>
    <lineage>
        <taxon>Bacteria</taxon>
        <taxon>Bacillati</taxon>
        <taxon>Bacillota</taxon>
        <taxon>Candidatus Fermentithermobacillia</taxon>
        <taxon>Candidatus Fermentithermobacillales</taxon>
        <taxon>Candidatus Fermentithermobacillaceae</taxon>
        <taxon>Candidatus Fermentithermobacillus</taxon>
    </lineage>
</organism>
<proteinExistence type="inferred from homology"/>
<evidence type="ECO:0000256" key="3">
    <source>
        <dbReference type="ARBA" id="ARBA00023065"/>
    </source>
</evidence>
<reference evidence="4" key="1">
    <citation type="submission" date="2020-10" db="EMBL/GenBank/DDBJ databases">
        <authorList>
            <person name="Kadnikov V."/>
            <person name="Beletsky A.V."/>
            <person name="Mardanov A.V."/>
            <person name="Karnachuk O.V."/>
            <person name="Ravin N.V."/>
        </authorList>
    </citation>
    <scope>NUCLEOTIDE SEQUENCE</scope>
    <source>
        <strain evidence="4">Bu02</strain>
    </source>
</reference>
<keyword evidence="2" id="KW-0813">Transport</keyword>
<evidence type="ECO:0000313" key="4">
    <source>
        <dbReference type="EMBL" id="QUL97919.1"/>
    </source>
</evidence>
<dbReference type="Pfam" id="PF01990">
    <property type="entry name" value="ATP-synt_F"/>
    <property type="match status" value="1"/>
</dbReference>
<name>A0AAT9LAV9_9FIRM</name>
<dbReference type="AlphaFoldDB" id="A0AAT9LAV9"/>
<protein>
    <submittedName>
        <fullName evidence="4">V-type ATP synthase subunit F</fullName>
    </submittedName>
</protein>
<dbReference type="KEGG" id="fcz:IMF26_07525"/>
<dbReference type="GO" id="GO:0046961">
    <property type="term" value="F:proton-transporting ATPase activity, rotational mechanism"/>
    <property type="evidence" value="ECO:0007669"/>
    <property type="project" value="InterPro"/>
</dbReference>
<dbReference type="InterPro" id="IPR008218">
    <property type="entry name" value="ATPase_V1-cplx_f_g_su"/>
</dbReference>
<accession>A0AAT9LAV9</accession>
<keyword evidence="3" id="KW-0406">Ion transport</keyword>
<dbReference type="SUPFAM" id="SSF159468">
    <property type="entry name" value="AtpF-like"/>
    <property type="match status" value="1"/>
</dbReference>
<evidence type="ECO:0000256" key="1">
    <source>
        <dbReference type="ARBA" id="ARBA00010148"/>
    </source>
</evidence>
<dbReference type="InterPro" id="IPR036906">
    <property type="entry name" value="ATPase_V1_fsu_sf"/>
</dbReference>
<dbReference type="EMBL" id="CP062796">
    <property type="protein sequence ID" value="QUL97919.1"/>
    <property type="molecule type" value="Genomic_DNA"/>
</dbReference>